<reference evidence="2" key="1">
    <citation type="submission" date="2015-01" db="EMBL/GenBank/DDBJ databases">
        <title>The Genome Sequence of Cladophialophora bantiana CBS 173.52.</title>
        <authorList>
            <consortium name="The Broad Institute Genomics Platform"/>
            <person name="Cuomo C."/>
            <person name="de Hoog S."/>
            <person name="Gorbushina A."/>
            <person name="Stielow B."/>
            <person name="Teixiera M."/>
            <person name="Abouelleil A."/>
            <person name="Chapman S.B."/>
            <person name="Priest M."/>
            <person name="Young S.K."/>
            <person name="Wortman J."/>
            <person name="Nusbaum C."/>
            <person name="Birren B."/>
        </authorList>
    </citation>
    <scope>NUCLEOTIDE SEQUENCE [LARGE SCALE GENOMIC DNA]</scope>
    <source>
        <strain evidence="2">CBS 173.52</strain>
    </source>
</reference>
<name>A0A0D2HZY9_CLAB1</name>
<dbReference type="SUPFAM" id="SSF48179">
    <property type="entry name" value="6-phosphogluconate dehydrogenase C-terminal domain-like"/>
    <property type="match status" value="1"/>
</dbReference>
<dbReference type="RefSeq" id="XP_016616848.1">
    <property type="nucleotide sequence ID" value="XM_016766550.1"/>
</dbReference>
<dbReference type="InterPro" id="IPR029036">
    <property type="entry name" value="P5CR_dimer"/>
</dbReference>
<dbReference type="AlphaFoldDB" id="A0A0D2HZY9"/>
<dbReference type="Proteomes" id="UP000053789">
    <property type="component" value="Unassembled WGS sequence"/>
</dbReference>
<dbReference type="GeneID" id="27701750"/>
<protein>
    <recommendedName>
        <fullName evidence="1">Pyrroline-5-carboxylate reductase dimerisation domain-containing protein</fullName>
    </recommendedName>
</protein>
<evidence type="ECO:0000259" key="1">
    <source>
        <dbReference type="Pfam" id="PF14748"/>
    </source>
</evidence>
<evidence type="ECO:0000313" key="3">
    <source>
        <dbReference type="Proteomes" id="UP000053789"/>
    </source>
</evidence>
<accession>A0A0D2HZY9</accession>
<dbReference type="VEuPathDB" id="FungiDB:Z519_08822"/>
<dbReference type="Gene3D" id="1.10.3730.10">
    <property type="entry name" value="ProC C-terminal domain-like"/>
    <property type="match status" value="1"/>
</dbReference>
<dbReference type="InterPro" id="IPR008927">
    <property type="entry name" value="6-PGluconate_DH-like_C_sf"/>
</dbReference>
<dbReference type="OrthoDB" id="10263291at2759"/>
<organism evidence="2 3">
    <name type="scientific">Cladophialophora bantiana (strain ATCC 10958 / CBS 173.52 / CDC B-1940 / NIH 8579)</name>
    <name type="common">Xylohypha bantiana</name>
    <dbReference type="NCBI Taxonomy" id="1442370"/>
    <lineage>
        <taxon>Eukaryota</taxon>
        <taxon>Fungi</taxon>
        <taxon>Dikarya</taxon>
        <taxon>Ascomycota</taxon>
        <taxon>Pezizomycotina</taxon>
        <taxon>Eurotiomycetes</taxon>
        <taxon>Chaetothyriomycetidae</taxon>
        <taxon>Chaetothyriales</taxon>
        <taxon>Herpotrichiellaceae</taxon>
        <taxon>Cladophialophora</taxon>
    </lineage>
</organism>
<evidence type="ECO:0000313" key="2">
    <source>
        <dbReference type="EMBL" id="KIW90179.1"/>
    </source>
</evidence>
<dbReference type="EMBL" id="KN846993">
    <property type="protein sequence ID" value="KIW90179.1"/>
    <property type="molecule type" value="Genomic_DNA"/>
</dbReference>
<gene>
    <name evidence="2" type="ORF">Z519_08822</name>
</gene>
<proteinExistence type="predicted"/>
<feature type="domain" description="Pyrroline-5-carboxylate reductase dimerisation" evidence="1">
    <location>
        <begin position="2"/>
        <end position="67"/>
    </location>
</feature>
<sequence length="128" mass="13449">MALGVATQWLRTASTLLRDKMTIESLKETISVAKGITINALLQLDRGKVRSGISDAVRHVVRYSKEMADATNLDSLFTASDGSSYGLRGSSKHTPSAIPAFGAVKIAAAQLVLAMPALVAVSADATNF</sequence>
<dbReference type="HOGENOM" id="CLU_1959320_0_0_1"/>
<dbReference type="Pfam" id="PF14748">
    <property type="entry name" value="P5CR_dimer"/>
    <property type="match status" value="1"/>
</dbReference>
<keyword evidence="3" id="KW-1185">Reference proteome</keyword>